<sequence length="103" mass="11041">MQTHRKKRIEIIVESAIEHRLVAAIEAEGASGYTTHPVIGGKGHHGAWQEIGITPGSGKLAIVVIASPELAERLVPKLYAAMADYSGVILMSDVEVIRSAHFS</sequence>
<dbReference type="AlphaFoldDB" id="A0A4R6WPS0"/>
<dbReference type="Pfam" id="PF00543">
    <property type="entry name" value="P-II"/>
    <property type="match status" value="1"/>
</dbReference>
<dbReference type="Proteomes" id="UP000295783">
    <property type="component" value="Unassembled WGS sequence"/>
</dbReference>
<dbReference type="RefSeq" id="WP_133614377.1">
    <property type="nucleotide sequence ID" value="NZ_SNYW01000010.1"/>
</dbReference>
<accession>A0A4R6WPS0</accession>
<comment type="caution">
    <text evidence="2">The sequence shown here is derived from an EMBL/GenBank/DDBJ whole genome shotgun (WGS) entry which is preliminary data.</text>
</comment>
<dbReference type="OrthoDB" id="7595716at2"/>
<gene>
    <name evidence="2" type="ORF">A8950_2925</name>
</gene>
<reference evidence="2 3" key="1">
    <citation type="submission" date="2019-03" db="EMBL/GenBank/DDBJ databases">
        <title>Genomic Encyclopedia of Type Strains, Phase III (KMG-III): the genomes of soil and plant-associated and newly described type strains.</title>
        <authorList>
            <person name="Whitman W."/>
        </authorList>
    </citation>
    <scope>NUCLEOTIDE SEQUENCE [LARGE SCALE GENOMIC DNA]</scope>
    <source>
        <strain evidence="2 3">CGMCC 1.7660</strain>
    </source>
</reference>
<dbReference type="InterPro" id="IPR015867">
    <property type="entry name" value="N-reg_PII/ATP_PRibTrfase_C"/>
</dbReference>
<proteinExistence type="predicted"/>
<dbReference type="EMBL" id="SNYW01000010">
    <property type="protein sequence ID" value="TDQ81055.1"/>
    <property type="molecule type" value="Genomic_DNA"/>
</dbReference>
<dbReference type="GO" id="GO:0030234">
    <property type="term" value="F:enzyme regulator activity"/>
    <property type="evidence" value="ECO:0007669"/>
    <property type="project" value="InterPro"/>
</dbReference>
<keyword evidence="3" id="KW-1185">Reference proteome</keyword>
<dbReference type="SUPFAM" id="SSF54913">
    <property type="entry name" value="GlnB-like"/>
    <property type="match status" value="1"/>
</dbReference>
<dbReference type="InterPro" id="IPR011322">
    <property type="entry name" value="N-reg_PII-like_a/b"/>
</dbReference>
<protein>
    <recommendedName>
        <fullName evidence="1">Nitrogen regulatory protein P-II</fullName>
    </recommendedName>
</protein>
<dbReference type="Gene3D" id="3.30.70.120">
    <property type="match status" value="1"/>
</dbReference>
<dbReference type="InterPro" id="IPR002187">
    <property type="entry name" value="N-reg_PII"/>
</dbReference>
<dbReference type="GO" id="GO:0006808">
    <property type="term" value="P:regulation of nitrogen utilization"/>
    <property type="evidence" value="ECO:0007669"/>
    <property type="project" value="InterPro"/>
</dbReference>
<name>A0A4R6WPS0_9PROT</name>
<evidence type="ECO:0000256" key="1">
    <source>
        <dbReference type="ARBA" id="ARBA00015681"/>
    </source>
</evidence>
<evidence type="ECO:0000313" key="3">
    <source>
        <dbReference type="Proteomes" id="UP000295783"/>
    </source>
</evidence>
<organism evidence="2 3">
    <name type="scientific">Dongia mobilis</name>
    <dbReference type="NCBI Taxonomy" id="578943"/>
    <lineage>
        <taxon>Bacteria</taxon>
        <taxon>Pseudomonadati</taxon>
        <taxon>Pseudomonadota</taxon>
        <taxon>Alphaproteobacteria</taxon>
        <taxon>Rhodospirillales</taxon>
        <taxon>Dongiaceae</taxon>
        <taxon>Dongia</taxon>
    </lineage>
</organism>
<evidence type="ECO:0000313" key="2">
    <source>
        <dbReference type="EMBL" id="TDQ81055.1"/>
    </source>
</evidence>